<dbReference type="EMBL" id="JAEACQ010000197">
    <property type="protein sequence ID" value="MBL7628935.1"/>
    <property type="molecule type" value="Genomic_DNA"/>
</dbReference>
<organism evidence="2 3">
    <name type="scientific">Frankia nepalensis</name>
    <dbReference type="NCBI Taxonomy" id="1836974"/>
    <lineage>
        <taxon>Bacteria</taxon>
        <taxon>Bacillati</taxon>
        <taxon>Actinomycetota</taxon>
        <taxon>Actinomycetes</taxon>
        <taxon>Frankiales</taxon>
        <taxon>Frankiaceae</taxon>
        <taxon>Frankia</taxon>
    </lineage>
</organism>
<keyword evidence="3" id="KW-1185">Reference proteome</keyword>
<comment type="caution">
    <text evidence="2">The sequence shown here is derived from an EMBL/GenBank/DDBJ whole genome shotgun (WGS) entry which is preliminary data.</text>
</comment>
<keyword evidence="1" id="KW-0812">Transmembrane</keyword>
<accession>A0A937UR63</accession>
<keyword evidence="1" id="KW-0472">Membrane</keyword>
<evidence type="ECO:0000313" key="3">
    <source>
        <dbReference type="Proteomes" id="UP000604475"/>
    </source>
</evidence>
<proteinExistence type="predicted"/>
<reference evidence="2" key="1">
    <citation type="submission" date="2020-12" db="EMBL/GenBank/DDBJ databases">
        <title>Genomic characterization of non-nitrogen-fixing Frankia strains.</title>
        <authorList>
            <person name="Carlos-Shanley C."/>
            <person name="Guerra T."/>
            <person name="Hahn D."/>
        </authorList>
    </citation>
    <scope>NUCLEOTIDE SEQUENCE</scope>
    <source>
        <strain evidence="2">CN6</strain>
    </source>
</reference>
<protein>
    <submittedName>
        <fullName evidence="2">Uncharacterized protein</fullName>
    </submittedName>
</protein>
<name>A0A937UR63_9ACTN</name>
<evidence type="ECO:0000256" key="1">
    <source>
        <dbReference type="SAM" id="Phobius"/>
    </source>
</evidence>
<dbReference type="Proteomes" id="UP000604475">
    <property type="component" value="Unassembled WGS sequence"/>
</dbReference>
<evidence type="ECO:0000313" key="2">
    <source>
        <dbReference type="EMBL" id="MBL7628935.1"/>
    </source>
</evidence>
<sequence>MSTPTDPDLADRLRALGAGLPRRPLDPAFPDAVRARARRHRRRTLVAAAVALVAAVGVGVPAALTRDSGQEVIPASTPSPRPATPHAFGGFTVTWLPDGLTHREDLAAYVRPSGNWVFPEEPSATADVMPLLTETVGGLIGPTTFSAMFTSAADDAAYAINHDDQPARATACPADAECPTLGPRPTSVADLPTTPPGQPAAAWVSMTWQPPRGMTVDQITVTVNSHNAEATRYLQIQLTPDTVGGQPAVLLRQDYGPRAAGDDPDYQHSTPGRRHVTTLIWFRPDGSIPSVELVGPEPIDPALAHRIADGLVFDTMPEIPNYTPPARSSVPDAQTDAAVRAALTAAFTAGTADDLWAASVQNGPALLEVRRRAGERFPPMATAQRVIVASVLRPDPDTVNTFVFLTFEDPKPVPTFGKDAVPLEVTVVRGNDGRWQVSRESWCGRVAIIAADLDCRAR</sequence>
<dbReference type="RefSeq" id="WP_203006649.1">
    <property type="nucleotide sequence ID" value="NZ_JADWYU010000137.1"/>
</dbReference>
<dbReference type="AlphaFoldDB" id="A0A937UR63"/>
<gene>
    <name evidence="2" type="ORF">I7412_17580</name>
</gene>
<feature type="transmembrane region" description="Helical" evidence="1">
    <location>
        <begin position="44"/>
        <end position="64"/>
    </location>
</feature>
<keyword evidence="1" id="KW-1133">Transmembrane helix</keyword>